<sequence length="93" mass="10505">MRFAQAFHIRSLRDLFGGRTNWFDSSPEFVLCFSTHEFRNTENVRATTLLHRLANDQSSLRTSTQCCLNKGTCESDLAGFAMVVMDHVDVSSA</sequence>
<name>F0W2Z0_9STRA</name>
<organism evidence="1">
    <name type="scientific">Albugo laibachii Nc14</name>
    <dbReference type="NCBI Taxonomy" id="890382"/>
    <lineage>
        <taxon>Eukaryota</taxon>
        <taxon>Sar</taxon>
        <taxon>Stramenopiles</taxon>
        <taxon>Oomycota</taxon>
        <taxon>Peronosporomycetes</taxon>
        <taxon>Albuginales</taxon>
        <taxon>Albuginaceae</taxon>
        <taxon>Albugo</taxon>
    </lineage>
</organism>
<dbReference type="AlphaFoldDB" id="F0W2Z0"/>
<gene>
    <name evidence="1" type="primary">AlNc14C11G1369</name>
    <name evidence="1" type="ORF">ALNC14_015700</name>
</gene>
<protein>
    <submittedName>
        <fullName evidence="1">AlNc14C11G1369 protein</fullName>
    </submittedName>
</protein>
<proteinExistence type="predicted"/>
<evidence type="ECO:0000313" key="1">
    <source>
        <dbReference type="EMBL" id="CCA15427.1"/>
    </source>
</evidence>
<reference evidence="1" key="2">
    <citation type="submission" date="2011-02" db="EMBL/GenBank/DDBJ databases">
        <authorList>
            <person name="MacLean D."/>
        </authorList>
    </citation>
    <scope>NUCLEOTIDE SEQUENCE</scope>
</reference>
<dbReference type="EMBL" id="FR824056">
    <property type="protein sequence ID" value="CCA15427.1"/>
    <property type="molecule type" value="Genomic_DNA"/>
</dbReference>
<reference evidence="1" key="1">
    <citation type="journal article" date="2011" name="PLoS Biol.">
        <title>Gene gain and loss during evolution of obligate parasitism in the white rust pathogen of Arabidopsis thaliana.</title>
        <authorList>
            <person name="Kemen E."/>
            <person name="Gardiner A."/>
            <person name="Schultz-Larsen T."/>
            <person name="Kemen A.C."/>
            <person name="Balmuth A.L."/>
            <person name="Robert-Seilaniantz A."/>
            <person name="Bailey K."/>
            <person name="Holub E."/>
            <person name="Studholme D.J."/>
            <person name="Maclean D."/>
            <person name="Jones J.D."/>
        </authorList>
    </citation>
    <scope>NUCLEOTIDE SEQUENCE</scope>
</reference>
<accession>F0W2Z0</accession>
<dbReference type="HOGENOM" id="CLU_2404102_0_0_1"/>